<organism evidence="1 2">
    <name type="scientific">Protopolystoma xenopodis</name>
    <dbReference type="NCBI Taxonomy" id="117903"/>
    <lineage>
        <taxon>Eukaryota</taxon>
        <taxon>Metazoa</taxon>
        <taxon>Spiralia</taxon>
        <taxon>Lophotrochozoa</taxon>
        <taxon>Platyhelminthes</taxon>
        <taxon>Monogenea</taxon>
        <taxon>Polyopisthocotylea</taxon>
        <taxon>Polystomatidea</taxon>
        <taxon>Polystomatidae</taxon>
        <taxon>Protopolystoma</taxon>
    </lineage>
</organism>
<name>A0A3S4ZCI4_9PLAT</name>
<sequence>MFWRYLASILPPEDFQKLQSMTDRKSRVISDLITKLHDDKLRKFGIIRQPKLKPLRPVEVASKVTTPTDQHEDRKKVLNLSSLPLNPETTAFLEKGLYFSIQYDKNLIEDILLDVINISDNFPG</sequence>
<dbReference type="AlphaFoldDB" id="A0A3S4ZCI4"/>
<gene>
    <name evidence="1" type="ORF">PXEA_LOCUS1457</name>
</gene>
<dbReference type="Proteomes" id="UP000784294">
    <property type="component" value="Unassembled WGS sequence"/>
</dbReference>
<protein>
    <submittedName>
        <fullName evidence="1">Uncharacterized protein</fullName>
    </submittedName>
</protein>
<evidence type="ECO:0000313" key="1">
    <source>
        <dbReference type="EMBL" id="VEL08017.1"/>
    </source>
</evidence>
<evidence type="ECO:0000313" key="2">
    <source>
        <dbReference type="Proteomes" id="UP000784294"/>
    </source>
</evidence>
<proteinExistence type="predicted"/>
<keyword evidence="2" id="KW-1185">Reference proteome</keyword>
<comment type="caution">
    <text evidence="1">The sequence shown here is derived from an EMBL/GenBank/DDBJ whole genome shotgun (WGS) entry which is preliminary data.</text>
</comment>
<dbReference type="EMBL" id="CAAALY010002959">
    <property type="protein sequence ID" value="VEL08017.1"/>
    <property type="molecule type" value="Genomic_DNA"/>
</dbReference>
<accession>A0A3S4ZCI4</accession>
<reference evidence="1" key="1">
    <citation type="submission" date="2018-11" db="EMBL/GenBank/DDBJ databases">
        <authorList>
            <consortium name="Pathogen Informatics"/>
        </authorList>
    </citation>
    <scope>NUCLEOTIDE SEQUENCE</scope>
</reference>